<gene>
    <name evidence="4" type="primary">rps14</name>
</gene>
<dbReference type="Pfam" id="PF00253">
    <property type="entry name" value="Ribosomal_S14"/>
    <property type="match status" value="1"/>
</dbReference>
<dbReference type="NCBIfam" id="NF006477">
    <property type="entry name" value="PRK08881.1"/>
    <property type="match status" value="1"/>
</dbReference>
<dbReference type="GO" id="GO:0006412">
    <property type="term" value="P:translation"/>
    <property type="evidence" value="ECO:0007669"/>
    <property type="project" value="InterPro"/>
</dbReference>
<dbReference type="SUPFAM" id="SSF57716">
    <property type="entry name" value="Glucocorticoid receptor-like (DNA-binding domain)"/>
    <property type="match status" value="1"/>
</dbReference>
<geneLocation type="mitochondrion" evidence="4"/>
<comment type="similarity">
    <text evidence="1">Belongs to the universal ribosomal protein uS14 family.</text>
</comment>
<dbReference type="InterPro" id="IPR018271">
    <property type="entry name" value="Ribosomal_uS14_CS"/>
</dbReference>
<dbReference type="PANTHER" id="PTHR19836:SF19">
    <property type="entry name" value="SMALL RIBOSOMAL SUBUNIT PROTEIN US14M"/>
    <property type="match status" value="1"/>
</dbReference>
<accession>A0A0B5GCS1</accession>
<dbReference type="FunFam" id="1.10.287.1480:FF:000001">
    <property type="entry name" value="30S ribosomal protein S14"/>
    <property type="match status" value="1"/>
</dbReference>
<dbReference type="GO" id="GO:0003735">
    <property type="term" value="F:structural constituent of ribosome"/>
    <property type="evidence" value="ECO:0007669"/>
    <property type="project" value="InterPro"/>
</dbReference>
<evidence type="ECO:0000256" key="2">
    <source>
        <dbReference type="ARBA" id="ARBA00022980"/>
    </source>
</evidence>
<reference evidence="4" key="1">
    <citation type="journal article" date="2014" name="Nucleic Acids Res.">
        <title>Widespread occurrence of organelle genome-encoded 5S rRNAs including permuted molecules.</title>
        <authorList>
            <person name="Valach M."/>
            <person name="Burger G."/>
            <person name="Gray M.W."/>
            <person name="Lang B.F."/>
        </authorList>
    </citation>
    <scope>NUCLEOTIDE SEQUENCE</scope>
    <source>
        <strain evidence="4">ATCC 50740</strain>
    </source>
</reference>
<dbReference type="Gene3D" id="1.10.287.1480">
    <property type="match status" value="1"/>
</dbReference>
<dbReference type="GO" id="GO:0015935">
    <property type="term" value="C:small ribosomal subunit"/>
    <property type="evidence" value="ECO:0007669"/>
    <property type="project" value="TreeGrafter"/>
</dbReference>
<protein>
    <submittedName>
        <fullName evidence="4">Ribosomal protein S14</fullName>
    </submittedName>
</protein>
<dbReference type="InterPro" id="IPR001209">
    <property type="entry name" value="Ribosomal_uS14"/>
</dbReference>
<dbReference type="AlphaFoldDB" id="A0A0B5GCS1"/>
<dbReference type="GO" id="GO:0005737">
    <property type="term" value="C:cytoplasm"/>
    <property type="evidence" value="ECO:0007669"/>
    <property type="project" value="UniProtKB-ARBA"/>
</dbReference>
<dbReference type="PANTHER" id="PTHR19836">
    <property type="entry name" value="30S RIBOSOMAL PROTEIN S14"/>
    <property type="match status" value="1"/>
</dbReference>
<proteinExistence type="inferred from homology"/>
<keyword evidence="3" id="KW-0687">Ribonucleoprotein</keyword>
<evidence type="ECO:0000256" key="3">
    <source>
        <dbReference type="ARBA" id="ARBA00023274"/>
    </source>
</evidence>
<sequence length="99" mass="11520">MKYSLIKDNKKRVMFNKLEYKRRCLKSIIHSSLLSDNIKIKAMYSLNKLSRSSSIVRVHNRCVLSGRPKSIYSDFKVSRIMLRELALNGLMPGIVKSSW</sequence>
<dbReference type="PROSITE" id="PS00527">
    <property type="entry name" value="RIBOSOMAL_S14"/>
    <property type="match status" value="1"/>
</dbReference>
<evidence type="ECO:0000256" key="1">
    <source>
        <dbReference type="ARBA" id="ARBA00009083"/>
    </source>
</evidence>
<dbReference type="RefSeq" id="YP_009118094.1">
    <property type="nucleotide sequence ID" value="NC_026311.1"/>
</dbReference>
<organism evidence="4">
    <name type="scientific">Malawimonas californiana</name>
    <name type="common">Flagellated protozoan</name>
    <dbReference type="NCBI Taxonomy" id="221722"/>
    <lineage>
        <taxon>Eukaryota</taxon>
        <taxon>Malawimonadida</taxon>
        <taxon>Malawimonadidae</taxon>
        <taxon>Malawimonas</taxon>
    </lineage>
</organism>
<keyword evidence="2 4" id="KW-0689">Ribosomal protein</keyword>
<evidence type="ECO:0000313" key="4">
    <source>
        <dbReference type="EMBL" id="AJF22886.1"/>
    </source>
</evidence>
<keyword evidence="4" id="KW-0496">Mitochondrion</keyword>
<name>A0A0B5GCS1_MALCL</name>
<dbReference type="EMBL" id="KP165387">
    <property type="protein sequence ID" value="AJF22886.1"/>
    <property type="molecule type" value="Genomic_DNA"/>
</dbReference>
<dbReference type="GeneID" id="22976022"/>